<comment type="caution">
    <text evidence="1">The sequence shown here is derived from an EMBL/GenBank/DDBJ whole genome shotgun (WGS) entry which is preliminary data.</text>
</comment>
<dbReference type="OrthoDB" id="552691at2759"/>
<keyword evidence="2" id="KW-1185">Reference proteome</keyword>
<dbReference type="EMBL" id="LSYV01000031">
    <property type="protein sequence ID" value="KXZ48092.1"/>
    <property type="molecule type" value="Genomic_DNA"/>
</dbReference>
<evidence type="ECO:0000313" key="2">
    <source>
        <dbReference type="Proteomes" id="UP000075714"/>
    </source>
</evidence>
<organism evidence="1 2">
    <name type="scientific">Gonium pectorale</name>
    <name type="common">Green alga</name>
    <dbReference type="NCBI Taxonomy" id="33097"/>
    <lineage>
        <taxon>Eukaryota</taxon>
        <taxon>Viridiplantae</taxon>
        <taxon>Chlorophyta</taxon>
        <taxon>core chlorophytes</taxon>
        <taxon>Chlorophyceae</taxon>
        <taxon>CS clade</taxon>
        <taxon>Chlamydomonadales</taxon>
        <taxon>Volvocaceae</taxon>
        <taxon>Gonium</taxon>
    </lineage>
</organism>
<proteinExistence type="predicted"/>
<evidence type="ECO:0000313" key="1">
    <source>
        <dbReference type="EMBL" id="KXZ48092.1"/>
    </source>
</evidence>
<protein>
    <submittedName>
        <fullName evidence="1">Uncharacterized protein</fullName>
    </submittedName>
</protein>
<accession>A0A150GE26</accession>
<sequence>MAIFSRVGRAYPPPGAEAGISRLVAALGDGLGIIAEIRRRLAKPLTCLGPAAVVAAQYLLERYGLPYVQGAILRVKCAPGLKLRLGHKCQTGPPKWGDVLVMGHFGELLDDLAAAGEEVRGTMTPWVYALTIRYPTLELELDPTSLGPGVAAHAAERAQRDGGSVLVPLYEKIYREYAEIYTM</sequence>
<gene>
    <name evidence="1" type="ORF">GPECTOR_30g187</name>
</gene>
<reference evidence="2" key="1">
    <citation type="journal article" date="2016" name="Nat. Commun.">
        <title>The Gonium pectorale genome demonstrates co-option of cell cycle regulation during the evolution of multicellularity.</title>
        <authorList>
            <person name="Hanschen E.R."/>
            <person name="Marriage T.N."/>
            <person name="Ferris P.J."/>
            <person name="Hamaji T."/>
            <person name="Toyoda A."/>
            <person name="Fujiyama A."/>
            <person name="Neme R."/>
            <person name="Noguchi H."/>
            <person name="Minakuchi Y."/>
            <person name="Suzuki M."/>
            <person name="Kawai-Toyooka H."/>
            <person name="Smith D.R."/>
            <person name="Sparks H."/>
            <person name="Anderson J."/>
            <person name="Bakaric R."/>
            <person name="Luria V."/>
            <person name="Karger A."/>
            <person name="Kirschner M.W."/>
            <person name="Durand P.M."/>
            <person name="Michod R.E."/>
            <person name="Nozaki H."/>
            <person name="Olson B.J."/>
        </authorList>
    </citation>
    <scope>NUCLEOTIDE SEQUENCE [LARGE SCALE GENOMIC DNA]</scope>
    <source>
        <strain evidence="2">NIES-2863</strain>
    </source>
</reference>
<dbReference type="AlphaFoldDB" id="A0A150GE26"/>
<dbReference type="Proteomes" id="UP000075714">
    <property type="component" value="Unassembled WGS sequence"/>
</dbReference>
<name>A0A150GE26_GONPE</name>